<evidence type="ECO:0000256" key="1">
    <source>
        <dbReference type="SAM" id="MobiDB-lite"/>
    </source>
</evidence>
<proteinExistence type="predicted"/>
<feature type="compositionally biased region" description="Low complexity" evidence="1">
    <location>
        <begin position="530"/>
        <end position="539"/>
    </location>
</feature>
<comment type="caution">
    <text evidence="4">The sequence shown here is derived from an EMBL/GenBank/DDBJ whole genome shotgun (WGS) entry which is preliminary data.</text>
</comment>
<keyword evidence="2" id="KW-1133">Transmembrane helix</keyword>
<evidence type="ECO:0000256" key="3">
    <source>
        <dbReference type="SAM" id="SignalP"/>
    </source>
</evidence>
<reference evidence="4" key="2">
    <citation type="submission" date="2023-05" db="EMBL/GenBank/DDBJ databases">
        <authorList>
            <consortium name="Lawrence Berkeley National Laboratory"/>
            <person name="Steindorff A."/>
            <person name="Hensen N."/>
            <person name="Bonometti L."/>
            <person name="Westerberg I."/>
            <person name="Brannstrom I.O."/>
            <person name="Guillou S."/>
            <person name="Cros-Aarteil S."/>
            <person name="Calhoun S."/>
            <person name="Haridas S."/>
            <person name="Kuo A."/>
            <person name="Mondo S."/>
            <person name="Pangilinan J."/>
            <person name="Riley R."/>
            <person name="Labutti K."/>
            <person name="Andreopoulos B."/>
            <person name="Lipzen A."/>
            <person name="Chen C."/>
            <person name="Yanf M."/>
            <person name="Daum C."/>
            <person name="Ng V."/>
            <person name="Clum A."/>
            <person name="Ohm R."/>
            <person name="Martin F."/>
            <person name="Silar P."/>
            <person name="Natvig D."/>
            <person name="Lalanne C."/>
            <person name="Gautier V."/>
            <person name="Ament-Velasquez S.L."/>
            <person name="Kruys A."/>
            <person name="Hutchinson M.I."/>
            <person name="Powell A.J."/>
            <person name="Barry K."/>
            <person name="Miller A.N."/>
            <person name="Grigoriev I.V."/>
            <person name="Debuchy R."/>
            <person name="Gladieux P."/>
            <person name="Thoren M.H."/>
            <person name="Johannesson H."/>
        </authorList>
    </citation>
    <scope>NUCLEOTIDE SEQUENCE</scope>
    <source>
        <strain evidence="4">CBS 990.96</strain>
    </source>
</reference>
<evidence type="ECO:0000256" key="2">
    <source>
        <dbReference type="SAM" id="Phobius"/>
    </source>
</evidence>
<organism evidence="4 5">
    <name type="scientific">Podospora fimiseda</name>
    <dbReference type="NCBI Taxonomy" id="252190"/>
    <lineage>
        <taxon>Eukaryota</taxon>
        <taxon>Fungi</taxon>
        <taxon>Dikarya</taxon>
        <taxon>Ascomycota</taxon>
        <taxon>Pezizomycotina</taxon>
        <taxon>Sordariomycetes</taxon>
        <taxon>Sordariomycetidae</taxon>
        <taxon>Sordariales</taxon>
        <taxon>Podosporaceae</taxon>
        <taxon>Podospora</taxon>
    </lineage>
</organism>
<keyword evidence="2" id="KW-0472">Membrane</keyword>
<feature type="signal peptide" evidence="3">
    <location>
        <begin position="1"/>
        <end position="21"/>
    </location>
</feature>
<reference evidence="4" key="1">
    <citation type="journal article" date="2023" name="Mol. Phylogenet. Evol.">
        <title>Genome-scale phylogeny and comparative genomics of the fungal order Sordariales.</title>
        <authorList>
            <person name="Hensen N."/>
            <person name="Bonometti L."/>
            <person name="Westerberg I."/>
            <person name="Brannstrom I.O."/>
            <person name="Guillou S."/>
            <person name="Cros-Aarteil S."/>
            <person name="Calhoun S."/>
            <person name="Haridas S."/>
            <person name="Kuo A."/>
            <person name="Mondo S."/>
            <person name="Pangilinan J."/>
            <person name="Riley R."/>
            <person name="LaButti K."/>
            <person name="Andreopoulos B."/>
            <person name="Lipzen A."/>
            <person name="Chen C."/>
            <person name="Yan M."/>
            <person name="Daum C."/>
            <person name="Ng V."/>
            <person name="Clum A."/>
            <person name="Steindorff A."/>
            <person name="Ohm R.A."/>
            <person name="Martin F."/>
            <person name="Silar P."/>
            <person name="Natvig D.O."/>
            <person name="Lalanne C."/>
            <person name="Gautier V."/>
            <person name="Ament-Velasquez S.L."/>
            <person name="Kruys A."/>
            <person name="Hutchinson M.I."/>
            <person name="Powell A.J."/>
            <person name="Barry K."/>
            <person name="Miller A.N."/>
            <person name="Grigoriev I.V."/>
            <person name="Debuchy R."/>
            <person name="Gladieux P."/>
            <person name="Hiltunen Thoren M."/>
            <person name="Johannesson H."/>
        </authorList>
    </citation>
    <scope>NUCLEOTIDE SEQUENCE</scope>
    <source>
        <strain evidence="4">CBS 990.96</strain>
    </source>
</reference>
<sequence length="832" mass="91646">MLHFGSSLAVIFGTLLLASLARLSMFSAGENVTIPSLSDFGAQWARLSMFHSGIKSTFTEPVTLGFSFVRSDLIMSVIAELITLGSIIAGIVGLLGLVNLWFTSPRFRSVVSFFLVLWSLLVRLFLGLFLRFFVSAYMEQAVDSILESPDCRARFLADIAARTKEFADTQVTLRRLQDRLVEISTLSYRVTYQTATHEEIGPVPVESFVRRLVPATPKNMGRLVGFLLWLNRITRSTTSLEPIALVATLSALVSACEHDASVLAACHSALVSSELHWHQLPDKIKDVKRRRWQQCQDRRPPPIHPLQAALNRNAEEARIAWLHAQPSYPHYQSPRFFEPIDPFSAHPAPVIEEYPLHREARLRREYLEATLCPSQFAGVFTDAASAPLPVVALPVVPVAAVPCPVTTFVPVAEPVSTLTPLAHEMVVFQQTQQQQQPEEVFSQWVPETEVEMMDVDVSSPQEEVQEHGLLTCSLPAGQLLPQEASDAPMAEDTPSVSHPPCAVQELLAAFNRSAHVLSKAQSLFGASPSVPAADAAQAPHEAEMHEAPSVQPEIPTAPVPDLNFGGSSSVPVAASVPNFSFGTSSGPGTVVFGSNNGQESAPEAMRGLPRAPSAMLLRPVLPSRLMMPLTRCDDSGRGGKRRMGGNRGAVVSITPVVGSGASSNPSEQLFAAAPKEEIPVVGLRIAPISAASFKGTELHALILQIINAANRRVQFDPRFQFMHGQLEQLFIDYLDMWMNMGDAIERERTISAIDAGLNFREELFIPCWDQEIVSNFYKPEAMKYEYQKVLYTYFTNVAAGLGMILPALSPPPQRIELSRRFRRFRIIFDDRR</sequence>
<dbReference type="EMBL" id="MU865300">
    <property type="protein sequence ID" value="KAK4230281.1"/>
    <property type="molecule type" value="Genomic_DNA"/>
</dbReference>
<gene>
    <name evidence="4" type="ORF">QBC38DRAFT_542689</name>
</gene>
<keyword evidence="2" id="KW-0812">Transmembrane</keyword>
<name>A0AAN7GZV6_9PEZI</name>
<feature type="chain" id="PRO_5042977715" evidence="3">
    <location>
        <begin position="22"/>
        <end position="832"/>
    </location>
</feature>
<feature type="transmembrane region" description="Helical" evidence="2">
    <location>
        <begin position="73"/>
        <end position="98"/>
    </location>
</feature>
<evidence type="ECO:0000313" key="5">
    <source>
        <dbReference type="Proteomes" id="UP001301958"/>
    </source>
</evidence>
<keyword evidence="3" id="KW-0732">Signal</keyword>
<evidence type="ECO:0000313" key="4">
    <source>
        <dbReference type="EMBL" id="KAK4230281.1"/>
    </source>
</evidence>
<accession>A0AAN7GZV6</accession>
<feature type="region of interest" description="Disordered" evidence="1">
    <location>
        <begin position="530"/>
        <end position="562"/>
    </location>
</feature>
<dbReference type="AlphaFoldDB" id="A0AAN7GZV6"/>
<protein>
    <submittedName>
        <fullName evidence="4">Uncharacterized protein</fullName>
    </submittedName>
</protein>
<dbReference type="Proteomes" id="UP001301958">
    <property type="component" value="Unassembled WGS sequence"/>
</dbReference>
<feature type="transmembrane region" description="Helical" evidence="2">
    <location>
        <begin position="110"/>
        <end position="134"/>
    </location>
</feature>
<keyword evidence="5" id="KW-1185">Reference proteome</keyword>